<dbReference type="SUPFAM" id="SSF53218">
    <property type="entry name" value="Molybdenum cofactor biosynthesis proteins"/>
    <property type="match status" value="1"/>
</dbReference>
<evidence type="ECO:0000256" key="5">
    <source>
        <dbReference type="ARBA" id="ARBA00023150"/>
    </source>
</evidence>
<dbReference type="EMBL" id="FNBE01000009">
    <property type="protein sequence ID" value="SDG15962.1"/>
    <property type="molecule type" value="Genomic_DNA"/>
</dbReference>
<dbReference type="InterPro" id="IPR036425">
    <property type="entry name" value="MoaB/Mog-like_dom_sf"/>
</dbReference>
<dbReference type="UniPathway" id="UPA00344"/>
<dbReference type="Gene3D" id="3.40.980.10">
    <property type="entry name" value="MoaB/Mog-like domain"/>
    <property type="match status" value="1"/>
</dbReference>
<dbReference type="PANTHER" id="PTHR10192">
    <property type="entry name" value="MOLYBDOPTERIN BIOSYNTHESIS PROTEIN"/>
    <property type="match status" value="1"/>
</dbReference>
<keyword evidence="5 7" id="KW-0501">Molybdenum cofactor biosynthesis</keyword>
<evidence type="ECO:0000256" key="2">
    <source>
        <dbReference type="ARBA" id="ARBA00005046"/>
    </source>
</evidence>
<dbReference type="Gene3D" id="2.170.190.11">
    <property type="entry name" value="Molybdopterin biosynthesis moea protein, domain 3"/>
    <property type="match status" value="1"/>
</dbReference>
<dbReference type="InterPro" id="IPR036688">
    <property type="entry name" value="MoeA_C_domain_IV_sf"/>
</dbReference>
<evidence type="ECO:0000259" key="8">
    <source>
        <dbReference type="SMART" id="SM00852"/>
    </source>
</evidence>
<name>A0A1G7RYW3_PSEOR</name>
<dbReference type="Pfam" id="PF03453">
    <property type="entry name" value="MoeA_N"/>
    <property type="match status" value="1"/>
</dbReference>
<sequence length="409" mass="42370">MRSVDEQLKRVLEIAARPAPVRVALADAQGLRSAEEVVAARALPGFDQAAIDGYAVRSVDVVGGSVAGPVELPVVGEIPAGSRQPLRLQPGQAVQVAAGAPLPTLADAVLPRGHTDGGSARIKVTRGVPSAAFVRRLGEDMQPGDVAVRRDAVIGAAQVALLAAAGRDKVLVHPRPRVSVVAMGDELVDVARPAAAGHVPDVASFALAAAAREAGAEMARPPRLVRCDARELRSAVEDALPFSEIVVICGAAGGNAGAEAKAAFAGLGEIDTTRVAMAPGSSQAFGRLGKDHVPTFLFPASPATALVLFEVLVRPLIRLGLGITDPHRRVVSARLTSPLTSPEGRRSYLRGRLLREVATNEYVVQPLATGGVHLLSTLAEANALITVPEDATDVGLDDRVEVALLSSRR</sequence>
<evidence type="ECO:0000313" key="9">
    <source>
        <dbReference type="EMBL" id="SDG15962.1"/>
    </source>
</evidence>
<evidence type="ECO:0000256" key="7">
    <source>
        <dbReference type="RuleBase" id="RU365090"/>
    </source>
</evidence>
<keyword evidence="10" id="KW-1185">Reference proteome</keyword>
<proteinExistence type="inferred from homology"/>
<keyword evidence="4 7" id="KW-0500">Molybdenum</keyword>
<comment type="similarity">
    <text evidence="3 7">Belongs to the MoeA family.</text>
</comment>
<comment type="pathway">
    <text evidence="2 7">Cofactor biosynthesis; molybdopterin biosynthesis.</text>
</comment>
<dbReference type="NCBIfam" id="NF045515">
    <property type="entry name" value="Glp_gephyrin"/>
    <property type="match status" value="1"/>
</dbReference>
<keyword evidence="7" id="KW-0479">Metal-binding</keyword>
<organism evidence="9 10">
    <name type="scientific">Pseudonocardia oroxyli</name>
    <dbReference type="NCBI Taxonomy" id="366584"/>
    <lineage>
        <taxon>Bacteria</taxon>
        <taxon>Bacillati</taxon>
        <taxon>Actinomycetota</taxon>
        <taxon>Actinomycetes</taxon>
        <taxon>Pseudonocardiales</taxon>
        <taxon>Pseudonocardiaceae</taxon>
        <taxon>Pseudonocardia</taxon>
    </lineage>
</organism>
<feature type="domain" description="MoaB/Mog" evidence="8">
    <location>
        <begin position="179"/>
        <end position="319"/>
    </location>
</feature>
<dbReference type="Gene3D" id="2.40.340.10">
    <property type="entry name" value="MoeA, C-terminal, domain IV"/>
    <property type="match status" value="1"/>
</dbReference>
<dbReference type="InterPro" id="IPR001453">
    <property type="entry name" value="MoaB/Mog_dom"/>
</dbReference>
<dbReference type="GO" id="GO:0061599">
    <property type="term" value="F:molybdopterin molybdotransferase activity"/>
    <property type="evidence" value="ECO:0007669"/>
    <property type="project" value="UniProtKB-UniRule"/>
</dbReference>
<dbReference type="SUPFAM" id="SSF63867">
    <property type="entry name" value="MoeA C-terminal domain-like"/>
    <property type="match status" value="1"/>
</dbReference>
<dbReference type="Gene3D" id="3.90.105.10">
    <property type="entry name" value="Molybdopterin biosynthesis moea protein, domain 2"/>
    <property type="match status" value="1"/>
</dbReference>
<dbReference type="InterPro" id="IPR036135">
    <property type="entry name" value="MoeA_linker/N_sf"/>
</dbReference>
<dbReference type="InterPro" id="IPR005111">
    <property type="entry name" value="MoeA_C_domain_IV"/>
</dbReference>
<dbReference type="OrthoDB" id="9804758at2"/>
<evidence type="ECO:0000256" key="3">
    <source>
        <dbReference type="ARBA" id="ARBA00010763"/>
    </source>
</evidence>
<comment type="catalytic activity">
    <reaction evidence="6">
        <text>adenylyl-molybdopterin + molybdate = Mo-molybdopterin + AMP + H(+)</text>
        <dbReference type="Rhea" id="RHEA:35047"/>
        <dbReference type="ChEBI" id="CHEBI:15378"/>
        <dbReference type="ChEBI" id="CHEBI:36264"/>
        <dbReference type="ChEBI" id="CHEBI:62727"/>
        <dbReference type="ChEBI" id="CHEBI:71302"/>
        <dbReference type="ChEBI" id="CHEBI:456215"/>
        <dbReference type="EC" id="2.10.1.1"/>
    </reaction>
</comment>
<accession>A0A1G7RYW3</accession>
<protein>
    <recommendedName>
        <fullName evidence="7">Molybdopterin molybdenumtransferase</fullName>
        <ecNumber evidence="7">2.10.1.1</ecNumber>
    </recommendedName>
</protein>
<dbReference type="InterPro" id="IPR005110">
    <property type="entry name" value="MoeA_linker/N"/>
</dbReference>
<gene>
    <name evidence="9" type="ORF">SAMN05216377_109185</name>
</gene>
<dbReference type="InterPro" id="IPR038987">
    <property type="entry name" value="MoeA-like"/>
</dbReference>
<dbReference type="GO" id="GO:0046872">
    <property type="term" value="F:metal ion binding"/>
    <property type="evidence" value="ECO:0007669"/>
    <property type="project" value="UniProtKB-UniRule"/>
</dbReference>
<keyword evidence="7" id="KW-0460">Magnesium</keyword>
<dbReference type="SMART" id="SM00852">
    <property type="entry name" value="MoCF_biosynth"/>
    <property type="match status" value="1"/>
</dbReference>
<evidence type="ECO:0000256" key="1">
    <source>
        <dbReference type="ARBA" id="ARBA00002901"/>
    </source>
</evidence>
<dbReference type="AlphaFoldDB" id="A0A1G7RYW3"/>
<dbReference type="Proteomes" id="UP000198967">
    <property type="component" value="Unassembled WGS sequence"/>
</dbReference>
<dbReference type="CDD" id="cd00887">
    <property type="entry name" value="MoeA"/>
    <property type="match status" value="1"/>
</dbReference>
<dbReference type="STRING" id="366584.SAMN05216377_109185"/>
<comment type="function">
    <text evidence="1 7">Catalyzes the insertion of molybdate into adenylated molybdopterin with the concomitant release of AMP.</text>
</comment>
<dbReference type="SUPFAM" id="SSF63882">
    <property type="entry name" value="MoeA N-terminal region -like"/>
    <property type="match status" value="1"/>
</dbReference>
<comment type="cofactor">
    <cofactor evidence="7">
        <name>Mg(2+)</name>
        <dbReference type="ChEBI" id="CHEBI:18420"/>
    </cofactor>
</comment>
<dbReference type="GO" id="GO:0005829">
    <property type="term" value="C:cytosol"/>
    <property type="evidence" value="ECO:0007669"/>
    <property type="project" value="TreeGrafter"/>
</dbReference>
<dbReference type="Pfam" id="PF00994">
    <property type="entry name" value="MoCF_biosynth"/>
    <property type="match status" value="1"/>
</dbReference>
<evidence type="ECO:0000313" key="10">
    <source>
        <dbReference type="Proteomes" id="UP000198967"/>
    </source>
</evidence>
<keyword evidence="7 9" id="KW-0808">Transferase</keyword>
<dbReference type="Pfam" id="PF03454">
    <property type="entry name" value="MoeA_C"/>
    <property type="match status" value="1"/>
</dbReference>
<dbReference type="PANTHER" id="PTHR10192:SF5">
    <property type="entry name" value="GEPHYRIN"/>
    <property type="match status" value="1"/>
</dbReference>
<evidence type="ECO:0000256" key="4">
    <source>
        <dbReference type="ARBA" id="ARBA00022505"/>
    </source>
</evidence>
<reference evidence="9 10" key="1">
    <citation type="submission" date="2016-10" db="EMBL/GenBank/DDBJ databases">
        <authorList>
            <person name="de Groot N.N."/>
        </authorList>
    </citation>
    <scope>NUCLEOTIDE SEQUENCE [LARGE SCALE GENOMIC DNA]</scope>
    <source>
        <strain evidence="9 10">CGMCC 4.3143</strain>
    </source>
</reference>
<dbReference type="GO" id="GO:0006777">
    <property type="term" value="P:Mo-molybdopterin cofactor biosynthetic process"/>
    <property type="evidence" value="ECO:0007669"/>
    <property type="project" value="UniProtKB-UniRule"/>
</dbReference>
<dbReference type="RefSeq" id="WP_093084812.1">
    <property type="nucleotide sequence ID" value="NZ_FNBE01000009.1"/>
</dbReference>
<evidence type="ECO:0000256" key="6">
    <source>
        <dbReference type="ARBA" id="ARBA00047317"/>
    </source>
</evidence>
<dbReference type="EC" id="2.10.1.1" evidence="7"/>